<dbReference type="AlphaFoldDB" id="A0A926F6V9"/>
<keyword evidence="1" id="KW-0732">Signal</keyword>
<accession>A0A926F6V9</accession>
<keyword evidence="4" id="KW-1185">Reference proteome</keyword>
<dbReference type="InterPro" id="IPR003961">
    <property type="entry name" value="FN3_dom"/>
</dbReference>
<comment type="caution">
    <text evidence="3">The sequence shown here is derived from an EMBL/GenBank/DDBJ whole genome shotgun (WGS) entry which is preliminary data.</text>
</comment>
<dbReference type="SUPFAM" id="SSF82171">
    <property type="entry name" value="DPP6 N-terminal domain-like"/>
    <property type="match status" value="1"/>
</dbReference>
<dbReference type="Proteomes" id="UP000651085">
    <property type="component" value="Unassembled WGS sequence"/>
</dbReference>
<dbReference type="InterPro" id="IPR013783">
    <property type="entry name" value="Ig-like_fold"/>
</dbReference>
<dbReference type="InterPro" id="IPR036116">
    <property type="entry name" value="FN3_sf"/>
</dbReference>
<evidence type="ECO:0000259" key="2">
    <source>
        <dbReference type="SMART" id="SM00060"/>
    </source>
</evidence>
<feature type="chain" id="PRO_5036792137" description="Fibronectin type-III domain-containing protein" evidence="1">
    <location>
        <begin position="24"/>
        <end position="1215"/>
    </location>
</feature>
<feature type="domain" description="Fibronectin type-III" evidence="2">
    <location>
        <begin position="788"/>
        <end position="876"/>
    </location>
</feature>
<feature type="domain" description="Fibronectin type-III" evidence="2">
    <location>
        <begin position="888"/>
        <end position="969"/>
    </location>
</feature>
<organism evidence="3 4">
    <name type="scientific">Jilunia laotingensis</name>
    <dbReference type="NCBI Taxonomy" id="2763675"/>
    <lineage>
        <taxon>Bacteria</taxon>
        <taxon>Pseudomonadati</taxon>
        <taxon>Bacteroidota</taxon>
        <taxon>Bacteroidia</taxon>
        <taxon>Bacteroidales</taxon>
        <taxon>Bacteroidaceae</taxon>
        <taxon>Jilunia</taxon>
    </lineage>
</organism>
<dbReference type="SMART" id="SM00060">
    <property type="entry name" value="FN3"/>
    <property type="match status" value="2"/>
</dbReference>
<name>A0A926F6V9_9BACT</name>
<evidence type="ECO:0000313" key="3">
    <source>
        <dbReference type="EMBL" id="MBC8594002.1"/>
    </source>
</evidence>
<feature type="signal peptide" evidence="1">
    <location>
        <begin position="1"/>
        <end position="23"/>
    </location>
</feature>
<proteinExistence type="predicted"/>
<dbReference type="RefSeq" id="WP_262435108.1">
    <property type="nucleotide sequence ID" value="NZ_JACRTF010000001.1"/>
</dbReference>
<sequence length="1215" mass="134540">MKKHYFILLSILLSILFCSNAYAERLAYGFVIDDSYGSGDKFLCSFNINLAEDGVTKIQDFQGFKPMAAAYAEDTYYLIAQDAARKTYLQKVSLLGDKEYEKIGDPLTVTSFVDMTYDIKTHTMYAISPSFSTSDLYTVDLTSGILTKKATLNNKYHSMACSPDGQLYGITWLGKFIKINLEGENATETPIKDSLTSLEDGSLNQSLDFDTETNTLYWIYTDGGSYESFLYKLDPATGEISDKKTLPNGEEIIGLCFAEVNSGKPDPKPDPDLNTREAFGFSLTEEADKPTPFSANKAEFRSFNANAVQDGTKSVQQYALLNIPQAASYVNDKDSIYFIGQDAEGFFLYRMDKNGGNYSRVGTGNTKISDLTFKDMAYDPMNKTLYGIADSSKEENINKGSYLYSFNLETGVAINKINFDDKYLAMAILPSGQAMGITEGGEFCIIYVKGGMKEKISSIDSSLYNATSPMDMEFDLSTLTLYWSYTDKDGKGHMATIDPATGKISNNNTFKNGEQVIGLYFPTIDAKPTATWYAFSMFSNTHDEDNGFVTFDPANLVSVTPIGKFNTESIAAATGANGIYYAVKTTPYGYGAKTTDLATVNLENGTMANIKSMENEPLLWDITYDYSTATMYAISMEGEPDPQFVGSLLNTYCKLYSMDMESYELKAIAKLDTEYRGIACTMDGQLYALTQQGELRKLNKLTGAYETVMETGIIVEPTFPASMEFDHATEALYCTYFTQANKETREASKAAMSQFDYASKKVTDTRIFPGRDKLCGLYIPFEHSASIPAKVTDFTVTPGDNGALTALLSWTNPTKNNGNEDLTAITKIEISRDGAVIATLTEEQTPGKQNTYTDEPTIGFHNYVVRIYNGEEASEPSAIFKYIGEDVPAAPTNVTLTVDGAHAAITWEAPTIGLNTGWFNPENLKYKIIRQPDNKTIKIDYKGNSITDEVPMMNYYTYEVTAYSTKGEGGVGISNSATAGNPFTPPYSCDFMNDAEAGLWTLNGSWIVGYFGMGENYCGLIHQWEKECNSWAYSPLIQFKNDKSYVLSFKARSGLLGPKILERLQITVGQDRTPESQTVPVAVIDSIGGGNKELVTYSVIFNVPAKDNYYLGFYCNSFEEINDEGDIERTYGELQISNITLLEIPFASVKSNEIMNDVFVYANESKIYINGEYSSVTIYNQLGTVCPLNTNLTTGIYFVKVIKENVAKTYKVLVK</sequence>
<dbReference type="EMBL" id="JACRTF010000001">
    <property type="protein sequence ID" value="MBC8594002.1"/>
    <property type="molecule type" value="Genomic_DNA"/>
</dbReference>
<dbReference type="SUPFAM" id="SSF63825">
    <property type="entry name" value="YWTD domain"/>
    <property type="match status" value="1"/>
</dbReference>
<dbReference type="Gene3D" id="2.60.40.10">
    <property type="entry name" value="Immunoglobulins"/>
    <property type="match status" value="1"/>
</dbReference>
<dbReference type="SUPFAM" id="SSF49265">
    <property type="entry name" value="Fibronectin type III"/>
    <property type="match status" value="1"/>
</dbReference>
<reference evidence="3" key="1">
    <citation type="submission" date="2020-08" db="EMBL/GenBank/DDBJ databases">
        <title>Genome public.</title>
        <authorList>
            <person name="Liu C."/>
            <person name="Sun Q."/>
        </authorList>
    </citation>
    <scope>NUCLEOTIDE SEQUENCE</scope>
    <source>
        <strain evidence="3">N12</strain>
    </source>
</reference>
<gene>
    <name evidence="3" type="ORF">H8744_12245</name>
</gene>
<evidence type="ECO:0000256" key="1">
    <source>
        <dbReference type="SAM" id="SignalP"/>
    </source>
</evidence>
<evidence type="ECO:0000313" key="4">
    <source>
        <dbReference type="Proteomes" id="UP000651085"/>
    </source>
</evidence>
<protein>
    <recommendedName>
        <fullName evidence="2">Fibronectin type-III domain-containing protein</fullName>
    </recommendedName>
</protein>